<comment type="caution">
    <text evidence="1">The sequence shown here is derived from an EMBL/GenBank/DDBJ whole genome shotgun (WGS) entry which is preliminary data.</text>
</comment>
<evidence type="ECO:0000313" key="2">
    <source>
        <dbReference type="Proteomes" id="UP001314170"/>
    </source>
</evidence>
<proteinExistence type="predicted"/>
<dbReference type="AlphaFoldDB" id="A0AAV1S7M6"/>
<gene>
    <name evidence="1" type="ORF">DCAF_LOCUS19567</name>
</gene>
<name>A0AAV1S7M6_9ROSI</name>
<keyword evidence="2" id="KW-1185">Reference proteome</keyword>
<accession>A0AAV1S7M6</accession>
<sequence>MEKSKEILFLEDSEREMHGTHGLMPIDSPGILSPFTEAGGDDIIAKDNLVISYRISPADSWKGFGQPSRPVAPPDRGGRMEQIVGDIFGKASSSNPSAAAK</sequence>
<evidence type="ECO:0000313" key="1">
    <source>
        <dbReference type="EMBL" id="CAK7346888.1"/>
    </source>
</evidence>
<organism evidence="1 2">
    <name type="scientific">Dovyalis caffra</name>
    <dbReference type="NCBI Taxonomy" id="77055"/>
    <lineage>
        <taxon>Eukaryota</taxon>
        <taxon>Viridiplantae</taxon>
        <taxon>Streptophyta</taxon>
        <taxon>Embryophyta</taxon>
        <taxon>Tracheophyta</taxon>
        <taxon>Spermatophyta</taxon>
        <taxon>Magnoliopsida</taxon>
        <taxon>eudicotyledons</taxon>
        <taxon>Gunneridae</taxon>
        <taxon>Pentapetalae</taxon>
        <taxon>rosids</taxon>
        <taxon>fabids</taxon>
        <taxon>Malpighiales</taxon>
        <taxon>Salicaceae</taxon>
        <taxon>Flacourtieae</taxon>
        <taxon>Dovyalis</taxon>
    </lineage>
</organism>
<dbReference type="EMBL" id="CAWUPB010001173">
    <property type="protein sequence ID" value="CAK7346888.1"/>
    <property type="molecule type" value="Genomic_DNA"/>
</dbReference>
<protein>
    <submittedName>
        <fullName evidence="1">Uncharacterized protein</fullName>
    </submittedName>
</protein>
<reference evidence="1 2" key="1">
    <citation type="submission" date="2024-01" db="EMBL/GenBank/DDBJ databases">
        <authorList>
            <person name="Waweru B."/>
        </authorList>
    </citation>
    <scope>NUCLEOTIDE SEQUENCE [LARGE SCALE GENOMIC DNA]</scope>
</reference>
<dbReference type="Proteomes" id="UP001314170">
    <property type="component" value="Unassembled WGS sequence"/>
</dbReference>